<dbReference type="EMBL" id="KV919055">
    <property type="protein sequence ID" value="OSX72514.1"/>
    <property type="molecule type" value="Genomic_DNA"/>
</dbReference>
<gene>
    <name evidence="1" type="ORF">BU14_0427s0004</name>
</gene>
<organism evidence="1 2">
    <name type="scientific">Porphyra umbilicalis</name>
    <name type="common">Purple laver</name>
    <name type="synonym">Red alga</name>
    <dbReference type="NCBI Taxonomy" id="2786"/>
    <lineage>
        <taxon>Eukaryota</taxon>
        <taxon>Rhodophyta</taxon>
        <taxon>Bangiophyceae</taxon>
        <taxon>Bangiales</taxon>
        <taxon>Bangiaceae</taxon>
        <taxon>Porphyra</taxon>
    </lineage>
</organism>
<keyword evidence="2" id="KW-1185">Reference proteome</keyword>
<protein>
    <submittedName>
        <fullName evidence="1">Uncharacterized protein</fullName>
    </submittedName>
</protein>
<sequence>MTCNRFLHCYSPTFAMREREMMNLFVSALSEISSYPLLACSPRGGGCVFFAPSVLISGERKPSCCCSSLCPCVSSLCSSDPHTSAAVVLVLVSRYAWIIPQPPSSTTYTCLNSRPAVCS</sequence>
<accession>A0A1X6NV58</accession>
<dbReference type="Proteomes" id="UP000218209">
    <property type="component" value="Unassembled WGS sequence"/>
</dbReference>
<evidence type="ECO:0000313" key="2">
    <source>
        <dbReference type="Proteomes" id="UP000218209"/>
    </source>
</evidence>
<dbReference type="AlphaFoldDB" id="A0A1X6NV58"/>
<evidence type="ECO:0000313" key="1">
    <source>
        <dbReference type="EMBL" id="OSX72514.1"/>
    </source>
</evidence>
<proteinExistence type="predicted"/>
<name>A0A1X6NV58_PORUM</name>
<reference evidence="1 2" key="1">
    <citation type="submission" date="2017-03" db="EMBL/GenBank/DDBJ databases">
        <title>WGS assembly of Porphyra umbilicalis.</title>
        <authorList>
            <person name="Brawley S.H."/>
            <person name="Blouin N.A."/>
            <person name="Ficko-Blean E."/>
            <person name="Wheeler G.L."/>
            <person name="Lohr M."/>
            <person name="Goodson H.V."/>
            <person name="Jenkins J.W."/>
            <person name="Blaby-Haas C.E."/>
            <person name="Helliwell K.E."/>
            <person name="Chan C."/>
            <person name="Marriage T."/>
            <person name="Bhattacharya D."/>
            <person name="Klein A.S."/>
            <person name="Badis Y."/>
            <person name="Brodie J."/>
            <person name="Cao Y."/>
            <person name="Collen J."/>
            <person name="Dittami S.M."/>
            <person name="Gachon C.M."/>
            <person name="Green B.R."/>
            <person name="Karpowicz S."/>
            <person name="Kim J.W."/>
            <person name="Kudahl U."/>
            <person name="Lin S."/>
            <person name="Michel G."/>
            <person name="Mittag M."/>
            <person name="Olson B.J."/>
            <person name="Pangilinan J."/>
            <person name="Peng Y."/>
            <person name="Qiu H."/>
            <person name="Shu S."/>
            <person name="Singer J.T."/>
            <person name="Smith A.G."/>
            <person name="Sprecher B.N."/>
            <person name="Wagner V."/>
            <person name="Wang W."/>
            <person name="Wang Z.-Y."/>
            <person name="Yan J."/>
            <person name="Yarish C."/>
            <person name="Zoeuner-Riek S."/>
            <person name="Zhuang Y."/>
            <person name="Zou Y."/>
            <person name="Lindquist E.A."/>
            <person name="Grimwood J."/>
            <person name="Barry K."/>
            <person name="Rokhsar D.S."/>
            <person name="Schmutz J."/>
            <person name="Stiller J.W."/>
            <person name="Grossman A.R."/>
            <person name="Prochnik S.E."/>
        </authorList>
    </citation>
    <scope>NUCLEOTIDE SEQUENCE [LARGE SCALE GENOMIC DNA]</scope>
    <source>
        <strain evidence="1">4086291</strain>
    </source>
</reference>